<accession>A0A8H3PDC1</accession>
<dbReference type="Proteomes" id="UP000465221">
    <property type="component" value="Unassembled WGS sequence"/>
</dbReference>
<organism evidence="1 2">
    <name type="scientific">Aspergillus udagawae</name>
    <dbReference type="NCBI Taxonomy" id="91492"/>
    <lineage>
        <taxon>Eukaryota</taxon>
        <taxon>Fungi</taxon>
        <taxon>Dikarya</taxon>
        <taxon>Ascomycota</taxon>
        <taxon>Pezizomycotina</taxon>
        <taxon>Eurotiomycetes</taxon>
        <taxon>Eurotiomycetidae</taxon>
        <taxon>Eurotiales</taxon>
        <taxon>Aspergillaceae</taxon>
        <taxon>Aspergillus</taxon>
        <taxon>Aspergillus subgen. Fumigati</taxon>
    </lineage>
</organism>
<dbReference type="AlphaFoldDB" id="A0A8H3PDC1"/>
<sequence length="85" mass="9264">MGETFNIEAAYVDLTSPEDGDNEWTVEQTEAAAELSIPDQAKEFSWSFGAISASQRSTASYLPKSRLLTTFVSSATDLLILIPMT</sequence>
<evidence type="ECO:0000313" key="2">
    <source>
        <dbReference type="Proteomes" id="UP000465221"/>
    </source>
</evidence>
<comment type="caution">
    <text evidence="1">The sequence shown here is derived from an EMBL/GenBank/DDBJ whole genome shotgun (WGS) entry which is preliminary data.</text>
</comment>
<evidence type="ECO:0000313" key="1">
    <source>
        <dbReference type="EMBL" id="GFF51411.1"/>
    </source>
</evidence>
<dbReference type="EMBL" id="BLKC01000089">
    <property type="protein sequence ID" value="GFF51411.1"/>
    <property type="molecule type" value="Genomic_DNA"/>
</dbReference>
<protein>
    <submittedName>
        <fullName evidence="1">Uncharacterized protein</fullName>
    </submittedName>
</protein>
<gene>
    <name evidence="1" type="ORF">IFM46972_09291</name>
</gene>
<proteinExistence type="predicted"/>
<name>A0A8H3PDC1_9EURO</name>
<reference evidence="1 2" key="1">
    <citation type="submission" date="2020-01" db="EMBL/GenBank/DDBJ databases">
        <title>Draft genome sequence of Aspergillus udagawae IFM 46972.</title>
        <authorList>
            <person name="Takahashi H."/>
            <person name="Yaguchi T."/>
        </authorList>
    </citation>
    <scope>NUCLEOTIDE SEQUENCE [LARGE SCALE GENOMIC DNA]</scope>
    <source>
        <strain evidence="1 2">IFM 46972</strain>
    </source>
</reference>